<dbReference type="EMBL" id="JAGGKX010000002">
    <property type="protein sequence ID" value="MBP1968651.1"/>
    <property type="molecule type" value="Genomic_DNA"/>
</dbReference>
<reference evidence="2 3" key="1">
    <citation type="submission" date="2021-03" db="EMBL/GenBank/DDBJ databases">
        <title>Genomic Encyclopedia of Type Strains, Phase IV (KMG-IV): sequencing the most valuable type-strain genomes for metagenomic binning, comparative biology and taxonomic classification.</title>
        <authorList>
            <person name="Goeker M."/>
        </authorList>
    </citation>
    <scope>NUCLEOTIDE SEQUENCE [LARGE SCALE GENOMIC DNA]</scope>
    <source>
        <strain evidence="2 3">DSM 25609</strain>
    </source>
</reference>
<feature type="transmembrane region" description="Helical" evidence="1">
    <location>
        <begin position="21"/>
        <end position="41"/>
    </location>
</feature>
<organism evidence="2 3">
    <name type="scientific">Virgibacillus natechei</name>
    <dbReference type="NCBI Taxonomy" id="1216297"/>
    <lineage>
        <taxon>Bacteria</taxon>
        <taxon>Bacillati</taxon>
        <taxon>Bacillota</taxon>
        <taxon>Bacilli</taxon>
        <taxon>Bacillales</taxon>
        <taxon>Bacillaceae</taxon>
        <taxon>Virgibacillus</taxon>
    </lineage>
</organism>
<evidence type="ECO:0000313" key="2">
    <source>
        <dbReference type="EMBL" id="MBP1968651.1"/>
    </source>
</evidence>
<proteinExistence type="predicted"/>
<evidence type="ECO:0000313" key="3">
    <source>
        <dbReference type="Proteomes" id="UP001519345"/>
    </source>
</evidence>
<keyword evidence="3" id="KW-1185">Reference proteome</keyword>
<comment type="caution">
    <text evidence="2">The sequence shown here is derived from an EMBL/GenBank/DDBJ whole genome shotgun (WGS) entry which is preliminary data.</text>
</comment>
<dbReference type="Proteomes" id="UP001519345">
    <property type="component" value="Unassembled WGS sequence"/>
</dbReference>
<protein>
    <recommendedName>
        <fullName evidence="4">Pilus assembly protein</fullName>
    </recommendedName>
</protein>
<sequence>MLNISFKLRKEDGSITVEASLLIPILLTFLLFLMSLVKISIAEMALQESVSETAQTVAHYSFLSLVIEGQIMSSTEGFIDDLTDDQKDRFGNNEIANQLLDKVSDGVKGEIPAAGELIDTHLAEGAFEDAVRNKYEDKVGTSDFFSPGGIEIIDHNFPQSQGDSDVRIEAENELRLVLPFFEKEINIKKKAVERAWAGG</sequence>
<name>A0ABS4IDX7_9BACI</name>
<keyword evidence="1" id="KW-0812">Transmembrane</keyword>
<evidence type="ECO:0000256" key="1">
    <source>
        <dbReference type="SAM" id="Phobius"/>
    </source>
</evidence>
<accession>A0ABS4IDX7</accession>
<keyword evidence="1" id="KW-0472">Membrane</keyword>
<keyword evidence="1" id="KW-1133">Transmembrane helix</keyword>
<evidence type="ECO:0008006" key="4">
    <source>
        <dbReference type="Google" id="ProtNLM"/>
    </source>
</evidence>
<gene>
    <name evidence="2" type="ORF">J2Z83_000743</name>
</gene>